<dbReference type="PATRIC" id="fig|452652.3.peg.5876"/>
<reference evidence="2 3" key="1">
    <citation type="journal article" date="2010" name="DNA Res.">
        <title>Genome sequence of Kitasatospora setae NBRC 14216T: an evolutionary snapshot of the family Streptomycetaceae.</title>
        <authorList>
            <person name="Ichikawa N."/>
            <person name="Oguchi A."/>
            <person name="Ikeda H."/>
            <person name="Ishikawa J."/>
            <person name="Kitani S."/>
            <person name="Watanabe Y."/>
            <person name="Nakamura S."/>
            <person name="Katano Y."/>
            <person name="Kishi E."/>
            <person name="Sasagawa M."/>
            <person name="Ankai A."/>
            <person name="Fukui S."/>
            <person name="Hashimoto Y."/>
            <person name="Kamata S."/>
            <person name="Otoguro M."/>
            <person name="Tanikawa S."/>
            <person name="Nihira T."/>
            <person name="Horinouchi S."/>
            <person name="Ohnishi Y."/>
            <person name="Hayakawa M."/>
            <person name="Kuzuyama T."/>
            <person name="Arisawa A."/>
            <person name="Nomoto F."/>
            <person name="Miura H."/>
            <person name="Takahashi Y."/>
            <person name="Fujita N."/>
        </authorList>
    </citation>
    <scope>NUCLEOTIDE SEQUENCE [LARGE SCALE GENOMIC DNA]</scope>
    <source>
        <strain evidence="3">ATCC 33774 / DSM 43861 / JCM 3304 / KCC A-0304 / NBRC 14216 / KM-6054</strain>
    </source>
</reference>
<evidence type="ECO:0000313" key="3">
    <source>
        <dbReference type="Proteomes" id="UP000007076"/>
    </source>
</evidence>
<feature type="region of interest" description="Disordered" evidence="1">
    <location>
        <begin position="1"/>
        <end position="24"/>
    </location>
</feature>
<keyword evidence="3" id="KW-1185">Reference proteome</keyword>
<sequence length="184" mass="19704">MGLMDDMERERRAAGERAAEGDRRAAERRAVAGRVWADFLAYCAEFARVAPGLGLAPSTGRERVGDRAVRVHPGGWVVGVAGQADRSFYVTTEGRPLRQVALKRGLFSGGTSHAGYAPLEADPAREVPFPFHLETRVLLGTAELARADIATLGGSLALPDPPRSDSPDPQFAKVLMLAMLTPGR</sequence>
<dbReference type="EMBL" id="AP010968">
    <property type="protein sequence ID" value="BAJ31639.1"/>
    <property type="molecule type" value="Genomic_DNA"/>
</dbReference>
<protein>
    <submittedName>
        <fullName evidence="2">Uncharacterized protein</fullName>
    </submittedName>
</protein>
<organism evidence="2 3">
    <name type="scientific">Kitasatospora setae (strain ATCC 33774 / DSM 43861 / JCM 3304 / KCC A-0304 / NBRC 14216 / KM-6054)</name>
    <name type="common">Streptomyces setae</name>
    <dbReference type="NCBI Taxonomy" id="452652"/>
    <lineage>
        <taxon>Bacteria</taxon>
        <taxon>Bacillati</taxon>
        <taxon>Actinomycetota</taxon>
        <taxon>Actinomycetes</taxon>
        <taxon>Kitasatosporales</taxon>
        <taxon>Streptomycetaceae</taxon>
        <taxon>Kitasatospora</taxon>
    </lineage>
</organism>
<dbReference type="HOGENOM" id="CLU_1466366_0_0_11"/>
<proteinExistence type="predicted"/>
<gene>
    <name evidence="2" type="ordered locus">KSE_58690</name>
</gene>
<dbReference type="STRING" id="452652.KSE_58690"/>
<dbReference type="AlphaFoldDB" id="E4N0F5"/>
<accession>E4N0F5</accession>
<name>E4N0F5_KITSK</name>
<dbReference type="RefSeq" id="WP_014138936.1">
    <property type="nucleotide sequence ID" value="NC_016109.1"/>
</dbReference>
<dbReference type="KEGG" id="ksk:KSE_58690"/>
<dbReference type="Proteomes" id="UP000007076">
    <property type="component" value="Chromosome"/>
</dbReference>
<evidence type="ECO:0000256" key="1">
    <source>
        <dbReference type="SAM" id="MobiDB-lite"/>
    </source>
</evidence>
<evidence type="ECO:0000313" key="2">
    <source>
        <dbReference type="EMBL" id="BAJ31639.1"/>
    </source>
</evidence>